<dbReference type="InterPro" id="IPR004089">
    <property type="entry name" value="MCPsignal_dom"/>
</dbReference>
<dbReference type="SMART" id="SM00283">
    <property type="entry name" value="MA"/>
    <property type="match status" value="1"/>
</dbReference>
<evidence type="ECO:0000259" key="5">
    <source>
        <dbReference type="PROSITE" id="PS50885"/>
    </source>
</evidence>
<dbReference type="PATRIC" id="fig|243231.5.peg.2451"/>
<sequence length="533" mass="57502">MKKSGAKPAEMTLHREIQRLAEAMMNGRLDERGDPAQFTGDDAALVLMVNRMLDTLVTPLRLAAGAIDEIAHGRIPPFVIDDYTGEYNNLKRNLNTLLATLYGLHSETQHLVGNIGEGRLQTRGNDWDFEGIWRDLIKGVNGTLDAVIDPVNEAGTVLRHLAEYDLSARMRGKYHGEHAAIKKAMNSTAESLHSAVTQMTETVELVSAVGGQIADSSQLVTQGAREQEAQLTETSNVLDHIAATSQKSARSTIDARQAAGGSAESIKTAKSVMDQMLQAMGQIRSAADNTVGIVQQIDSIAKETDQLSSNATSKATLIRSSANGFSVVASEIRNLSKRCEDAVTRLHDFRRRATLTPNGGSGDTDDALECEYLELIHELKSVASSSGLLGVNAAISAAHVEGAGNDFQVLTEEIRQLAKRSTDAARQTDTLIKTSVEQARRGEDLSRKIDVHLTEAVTGATTICALTEDISQSSQEQASAIEQISRSVNHITTITRQNADSALKSSEVSHKLGQQMTKLTSMVSKFRLDNAAC</sequence>
<gene>
    <name evidence="6" type="primary">mvhV</name>
    <name evidence="6" type="ordered locus">GSU2423</name>
</gene>
<dbReference type="RefSeq" id="WP_010943060.1">
    <property type="nucleotide sequence ID" value="NC_002939.5"/>
</dbReference>
<dbReference type="Gene3D" id="1.10.287.950">
    <property type="entry name" value="Methyl-accepting chemotaxis protein"/>
    <property type="match status" value="2"/>
</dbReference>
<dbReference type="GO" id="GO:0004888">
    <property type="term" value="F:transmembrane signaling receptor activity"/>
    <property type="evidence" value="ECO:0000318"/>
    <property type="project" value="GO_Central"/>
</dbReference>
<dbReference type="SMR" id="Q74AF3"/>
<evidence type="ECO:0000259" key="4">
    <source>
        <dbReference type="PROSITE" id="PS50111"/>
    </source>
</evidence>
<dbReference type="InterPro" id="IPR051310">
    <property type="entry name" value="MCP_chemotaxis"/>
</dbReference>
<dbReference type="InParanoid" id="Q74AF3"/>
<dbReference type="GO" id="GO:0005886">
    <property type="term" value="C:plasma membrane"/>
    <property type="evidence" value="ECO:0000318"/>
    <property type="project" value="GO_Central"/>
</dbReference>
<comment type="similarity">
    <text evidence="2">Belongs to the methyl-accepting chemotaxis (MCP) protein family.</text>
</comment>
<name>Q74AF3_GEOSL</name>
<protein>
    <submittedName>
        <fullName evidence="6">Methyl-accepting chemotaxis sensory transducer</fullName>
    </submittedName>
</protein>
<feature type="domain" description="Methyl-accepting transducer" evidence="4">
    <location>
        <begin position="202"/>
        <end position="513"/>
    </location>
</feature>
<dbReference type="InterPro" id="IPR004090">
    <property type="entry name" value="Chemotax_Me-accpt_rcpt"/>
</dbReference>
<keyword evidence="1" id="KW-0145">Chemotaxis</keyword>
<evidence type="ECO:0000256" key="1">
    <source>
        <dbReference type="ARBA" id="ARBA00022500"/>
    </source>
</evidence>
<dbReference type="OrthoDB" id="5390518at2"/>
<dbReference type="PROSITE" id="PS50111">
    <property type="entry name" value="CHEMOTAXIS_TRANSDUC_2"/>
    <property type="match status" value="1"/>
</dbReference>
<evidence type="ECO:0000256" key="3">
    <source>
        <dbReference type="PROSITE-ProRule" id="PRU00284"/>
    </source>
</evidence>
<dbReference type="AlphaFoldDB" id="Q74AF3"/>
<dbReference type="STRING" id="243231.GSU2423"/>
<proteinExistence type="inferred from homology"/>
<dbReference type="PROSITE" id="PS50885">
    <property type="entry name" value="HAMP"/>
    <property type="match status" value="1"/>
</dbReference>
<dbReference type="Pfam" id="PF00015">
    <property type="entry name" value="MCPsignal"/>
    <property type="match status" value="2"/>
</dbReference>
<organism evidence="6 7">
    <name type="scientific">Geobacter sulfurreducens (strain ATCC 51573 / DSM 12127 / PCA)</name>
    <dbReference type="NCBI Taxonomy" id="243231"/>
    <lineage>
        <taxon>Bacteria</taxon>
        <taxon>Pseudomonadati</taxon>
        <taxon>Thermodesulfobacteriota</taxon>
        <taxon>Desulfuromonadia</taxon>
        <taxon>Geobacterales</taxon>
        <taxon>Geobacteraceae</taxon>
        <taxon>Geobacter</taxon>
    </lineage>
</organism>
<dbReference type="SMART" id="SM00304">
    <property type="entry name" value="HAMP"/>
    <property type="match status" value="2"/>
</dbReference>
<dbReference type="EnsemblBacteria" id="AAR35796">
    <property type="protein sequence ID" value="AAR35796"/>
    <property type="gene ID" value="GSU2423"/>
</dbReference>
<evidence type="ECO:0000256" key="2">
    <source>
        <dbReference type="ARBA" id="ARBA00029447"/>
    </source>
</evidence>
<dbReference type="PANTHER" id="PTHR43531">
    <property type="entry name" value="PROTEIN ICFG"/>
    <property type="match status" value="1"/>
</dbReference>
<dbReference type="eggNOG" id="COG0840">
    <property type="taxonomic scope" value="Bacteria"/>
</dbReference>
<dbReference type="InterPro" id="IPR003660">
    <property type="entry name" value="HAMP_dom"/>
</dbReference>
<feature type="domain" description="HAMP" evidence="5">
    <location>
        <begin position="145"/>
        <end position="197"/>
    </location>
</feature>
<dbReference type="PRINTS" id="PR00260">
    <property type="entry name" value="CHEMTRNSDUCR"/>
</dbReference>
<reference evidence="6 7" key="1">
    <citation type="journal article" date="2003" name="Science">
        <title>Genome of Geobacter sulfurreducens: metal reduction in subsurface environments.</title>
        <authorList>
            <person name="Methe B.A."/>
            <person name="Nelson K.E."/>
            <person name="Eisen J.A."/>
            <person name="Paulsen I.T."/>
            <person name="Nelson W."/>
            <person name="Heidelberg J.F."/>
            <person name="Wu D."/>
            <person name="Wu M."/>
            <person name="Ward N."/>
            <person name="Beanan M.J."/>
            <person name="Dodson R.J."/>
            <person name="Madupu R."/>
            <person name="Brinkac L.M."/>
            <person name="Daugherty S.C."/>
            <person name="DeBoy R.T."/>
            <person name="Durkin A.S."/>
            <person name="Gwinn M."/>
            <person name="Kolonay J.F."/>
            <person name="Sullivan S.A."/>
            <person name="Haft D.H."/>
            <person name="Selengut J."/>
            <person name="Davidsen T.M."/>
            <person name="Zafar N."/>
            <person name="White O."/>
            <person name="Tran B."/>
            <person name="Romero C."/>
            <person name="Forberger H.A."/>
            <person name="Weidman J."/>
            <person name="Khouri H."/>
            <person name="Feldblyum T.V."/>
            <person name="Utterback T.R."/>
            <person name="Van Aken S.E."/>
            <person name="Lovley D.R."/>
            <person name="Fraser C.M."/>
        </authorList>
    </citation>
    <scope>NUCLEOTIDE SEQUENCE [LARGE SCALE GENOMIC DNA]</scope>
    <source>
        <strain evidence="7">ATCC 51573 / DSM 12127 / PCA</strain>
    </source>
</reference>
<evidence type="ECO:0000313" key="7">
    <source>
        <dbReference type="Proteomes" id="UP000000577"/>
    </source>
</evidence>
<keyword evidence="3" id="KW-0807">Transducer</keyword>
<dbReference type="Proteomes" id="UP000000577">
    <property type="component" value="Chromosome"/>
</dbReference>
<evidence type="ECO:0000313" key="6">
    <source>
        <dbReference type="EMBL" id="AAR35796.1"/>
    </source>
</evidence>
<dbReference type="GO" id="GO:0006935">
    <property type="term" value="P:chemotaxis"/>
    <property type="evidence" value="ECO:0000318"/>
    <property type="project" value="GO_Central"/>
</dbReference>
<reference evidence="6 7" key="2">
    <citation type="journal article" date="2012" name="BMC Genomics">
        <title>Comparative genomic analysis of Geobacter sulfurreducens KN400, a strain with enhanced capacity for extracellular electron transfer and electricity production.</title>
        <authorList>
            <person name="Butler J.E."/>
            <person name="Young N.D."/>
            <person name="Aklujkar M."/>
            <person name="Lovley D.R."/>
        </authorList>
    </citation>
    <scope>NUCLEOTIDE SEQUENCE [LARGE SCALE GENOMIC DNA]</scope>
    <source>
        <strain evidence="7">ATCC 51573 / DSM 12127 / PCA</strain>
    </source>
</reference>
<accession>Q74AF3</accession>
<dbReference type="PANTHER" id="PTHR43531:SF11">
    <property type="entry name" value="METHYL-ACCEPTING CHEMOTAXIS PROTEIN 3"/>
    <property type="match status" value="1"/>
</dbReference>
<dbReference type="EMBL" id="AE017180">
    <property type="protein sequence ID" value="AAR35796.1"/>
    <property type="molecule type" value="Genomic_DNA"/>
</dbReference>
<dbReference type="Pfam" id="PF18947">
    <property type="entry name" value="HAMP_2"/>
    <property type="match status" value="2"/>
</dbReference>
<dbReference type="KEGG" id="gsu:GSU2423"/>
<dbReference type="HOGENOM" id="CLU_535021_0_0_7"/>
<dbReference type="GO" id="GO:0007165">
    <property type="term" value="P:signal transduction"/>
    <property type="evidence" value="ECO:0007669"/>
    <property type="project" value="UniProtKB-KW"/>
</dbReference>
<keyword evidence="7" id="KW-1185">Reference proteome</keyword>
<dbReference type="Gene3D" id="1.20.120.1530">
    <property type="match status" value="1"/>
</dbReference>
<dbReference type="SUPFAM" id="SSF58104">
    <property type="entry name" value="Methyl-accepting chemotaxis protein (MCP) signaling domain"/>
    <property type="match status" value="2"/>
</dbReference>